<keyword evidence="1" id="KW-0808">Transferase</keyword>
<keyword evidence="2" id="KW-0012">Acyltransferase</keyword>
<proteinExistence type="predicted"/>
<accession>A0A6J7KUK5</accession>
<dbReference type="PROSITE" id="PS51186">
    <property type="entry name" value="GNAT"/>
    <property type="match status" value="1"/>
</dbReference>
<evidence type="ECO:0000256" key="2">
    <source>
        <dbReference type="ARBA" id="ARBA00023315"/>
    </source>
</evidence>
<dbReference type="InterPro" id="IPR016181">
    <property type="entry name" value="Acyl_CoA_acyltransferase"/>
</dbReference>
<protein>
    <submittedName>
        <fullName evidence="4">Unannotated protein</fullName>
    </submittedName>
</protein>
<feature type="domain" description="N-acetyltransferase" evidence="3">
    <location>
        <begin position="4"/>
        <end position="153"/>
    </location>
</feature>
<dbReference type="EMBL" id="CAFBNC010000204">
    <property type="protein sequence ID" value="CAB4959231.1"/>
    <property type="molecule type" value="Genomic_DNA"/>
</dbReference>
<gene>
    <name evidence="4" type="ORF">UFOPK3733_02344</name>
</gene>
<dbReference type="InterPro" id="IPR000182">
    <property type="entry name" value="GNAT_dom"/>
</dbReference>
<dbReference type="CDD" id="cd04301">
    <property type="entry name" value="NAT_SF"/>
    <property type="match status" value="1"/>
</dbReference>
<sequence>MAAVEIVEATEVTDALVEAFELLTPQLSSSNPPPTRDELAAIVDSPTSILLLAVDADSGAILGSLTLAWFRIPTGVRAWIEDVVVDGEARGRGVGEALNRNALDRARALGAKTVDLTSRPSREAANRLYQRIGFIARDTNVYRFSLEMRDDPQTPPKSS</sequence>
<reference evidence="4" key="1">
    <citation type="submission" date="2020-05" db="EMBL/GenBank/DDBJ databases">
        <authorList>
            <person name="Chiriac C."/>
            <person name="Salcher M."/>
            <person name="Ghai R."/>
            <person name="Kavagutti S V."/>
        </authorList>
    </citation>
    <scope>NUCLEOTIDE SEQUENCE</scope>
</reference>
<dbReference type="Gene3D" id="3.40.630.30">
    <property type="match status" value="1"/>
</dbReference>
<dbReference type="SUPFAM" id="SSF55729">
    <property type="entry name" value="Acyl-CoA N-acyltransferases (Nat)"/>
    <property type="match status" value="1"/>
</dbReference>
<dbReference type="Pfam" id="PF00583">
    <property type="entry name" value="Acetyltransf_1"/>
    <property type="match status" value="1"/>
</dbReference>
<name>A0A6J7KUK5_9ZZZZ</name>
<evidence type="ECO:0000256" key="1">
    <source>
        <dbReference type="ARBA" id="ARBA00022679"/>
    </source>
</evidence>
<dbReference type="InterPro" id="IPR050832">
    <property type="entry name" value="Bact_Acetyltransf"/>
</dbReference>
<dbReference type="GO" id="GO:0016747">
    <property type="term" value="F:acyltransferase activity, transferring groups other than amino-acyl groups"/>
    <property type="evidence" value="ECO:0007669"/>
    <property type="project" value="InterPro"/>
</dbReference>
<evidence type="ECO:0000313" key="4">
    <source>
        <dbReference type="EMBL" id="CAB4959231.1"/>
    </source>
</evidence>
<evidence type="ECO:0000259" key="3">
    <source>
        <dbReference type="PROSITE" id="PS51186"/>
    </source>
</evidence>
<organism evidence="4">
    <name type="scientific">freshwater metagenome</name>
    <dbReference type="NCBI Taxonomy" id="449393"/>
    <lineage>
        <taxon>unclassified sequences</taxon>
        <taxon>metagenomes</taxon>
        <taxon>ecological metagenomes</taxon>
    </lineage>
</organism>
<dbReference type="PANTHER" id="PTHR43877">
    <property type="entry name" value="AMINOALKYLPHOSPHONATE N-ACETYLTRANSFERASE-RELATED-RELATED"/>
    <property type="match status" value="1"/>
</dbReference>
<dbReference type="AlphaFoldDB" id="A0A6J7KUK5"/>